<accession>X1TZU2</accession>
<gene>
    <name evidence="2" type="ORF">S12H4_12619</name>
</gene>
<evidence type="ECO:0000259" key="1">
    <source>
        <dbReference type="Pfam" id="PF01551"/>
    </source>
</evidence>
<dbReference type="CDD" id="cd12797">
    <property type="entry name" value="M23_peptidase"/>
    <property type="match status" value="1"/>
</dbReference>
<name>X1TZU2_9ZZZZ</name>
<reference evidence="2" key="1">
    <citation type="journal article" date="2014" name="Front. Microbiol.">
        <title>High frequency of phylogenetically diverse reductive dehalogenase-homologous genes in deep subseafloor sedimentary metagenomes.</title>
        <authorList>
            <person name="Kawai M."/>
            <person name="Futagami T."/>
            <person name="Toyoda A."/>
            <person name="Takaki Y."/>
            <person name="Nishi S."/>
            <person name="Hori S."/>
            <person name="Arai W."/>
            <person name="Tsubouchi T."/>
            <person name="Morono Y."/>
            <person name="Uchiyama I."/>
            <person name="Ito T."/>
            <person name="Fujiyama A."/>
            <person name="Inagaki F."/>
            <person name="Takami H."/>
        </authorList>
    </citation>
    <scope>NUCLEOTIDE SEQUENCE</scope>
    <source>
        <strain evidence="2">Expedition CK06-06</strain>
    </source>
</reference>
<dbReference type="EMBL" id="BARW01006033">
    <property type="protein sequence ID" value="GAI85554.1"/>
    <property type="molecule type" value="Genomic_DNA"/>
</dbReference>
<feature type="domain" description="M23ase beta-sheet core" evidence="1">
    <location>
        <begin position="1"/>
        <end position="36"/>
    </location>
</feature>
<proteinExistence type="predicted"/>
<dbReference type="InterPro" id="IPR016047">
    <property type="entry name" value="M23ase_b-sheet_dom"/>
</dbReference>
<evidence type="ECO:0000313" key="2">
    <source>
        <dbReference type="EMBL" id="GAI85554.1"/>
    </source>
</evidence>
<protein>
    <recommendedName>
        <fullName evidence="1">M23ase beta-sheet core domain-containing protein</fullName>
    </recommendedName>
</protein>
<dbReference type="SUPFAM" id="SSF51261">
    <property type="entry name" value="Duplicated hybrid motif"/>
    <property type="match status" value="1"/>
</dbReference>
<organism evidence="2">
    <name type="scientific">marine sediment metagenome</name>
    <dbReference type="NCBI Taxonomy" id="412755"/>
    <lineage>
        <taxon>unclassified sequences</taxon>
        <taxon>metagenomes</taxon>
        <taxon>ecological metagenomes</taxon>
    </lineage>
</organism>
<sequence length="53" mass="5973">DYVKRGDIIGYVGKTGRVTGPSLYYEVIMSGEKTDPLNFIFLDVETMKPELSE</sequence>
<dbReference type="Pfam" id="PF01551">
    <property type="entry name" value="Peptidase_M23"/>
    <property type="match status" value="1"/>
</dbReference>
<dbReference type="Gene3D" id="2.70.70.10">
    <property type="entry name" value="Glucose Permease (Domain IIA)"/>
    <property type="match status" value="1"/>
</dbReference>
<comment type="caution">
    <text evidence="2">The sequence shown here is derived from an EMBL/GenBank/DDBJ whole genome shotgun (WGS) entry which is preliminary data.</text>
</comment>
<dbReference type="AlphaFoldDB" id="X1TZU2"/>
<dbReference type="InterPro" id="IPR011055">
    <property type="entry name" value="Dup_hybrid_motif"/>
</dbReference>
<feature type="non-terminal residue" evidence="2">
    <location>
        <position position="1"/>
    </location>
</feature>